<gene>
    <name evidence="1" type="ORF">LEA_18604</name>
</gene>
<dbReference type="SUPFAM" id="SSF51126">
    <property type="entry name" value="Pectin lyase-like"/>
    <property type="match status" value="1"/>
</dbReference>
<dbReference type="AlphaFoldDB" id="K1S123"/>
<comment type="caution">
    <text evidence="1">The sequence shown here is derived from an EMBL/GenBank/DDBJ whole genome shotgun (WGS) entry which is preliminary data.</text>
</comment>
<protein>
    <submittedName>
        <fullName evidence="1">Uncharacterized protein</fullName>
    </submittedName>
</protein>
<feature type="non-terminal residue" evidence="1">
    <location>
        <position position="98"/>
    </location>
</feature>
<name>K1S123_9ZZZZ</name>
<reference evidence="1" key="1">
    <citation type="journal article" date="2013" name="Environ. Microbiol.">
        <title>Microbiota from the distal guts of lean and obese adolescents exhibit partial functional redundancy besides clear differences in community structure.</title>
        <authorList>
            <person name="Ferrer M."/>
            <person name="Ruiz A."/>
            <person name="Lanza F."/>
            <person name="Haange S.B."/>
            <person name="Oberbach A."/>
            <person name="Till H."/>
            <person name="Bargiela R."/>
            <person name="Campoy C."/>
            <person name="Segura M.T."/>
            <person name="Richter M."/>
            <person name="von Bergen M."/>
            <person name="Seifert J."/>
            <person name="Suarez A."/>
        </authorList>
    </citation>
    <scope>NUCLEOTIDE SEQUENCE</scope>
</reference>
<proteinExistence type="predicted"/>
<organism evidence="1">
    <name type="scientific">human gut metagenome</name>
    <dbReference type="NCBI Taxonomy" id="408170"/>
    <lineage>
        <taxon>unclassified sequences</taxon>
        <taxon>metagenomes</taxon>
        <taxon>organismal metagenomes</taxon>
    </lineage>
</organism>
<dbReference type="PANTHER" id="PTHR31339:SF9">
    <property type="entry name" value="PLASMIN AND FIBRONECTIN-BINDING PROTEIN A"/>
    <property type="match status" value="1"/>
</dbReference>
<dbReference type="EMBL" id="AJWY01012765">
    <property type="protein sequence ID" value="EKC49019.1"/>
    <property type="molecule type" value="Genomic_DNA"/>
</dbReference>
<dbReference type="Gene3D" id="2.160.20.10">
    <property type="entry name" value="Single-stranded right-handed beta-helix, Pectin lyase-like"/>
    <property type="match status" value="1"/>
</dbReference>
<dbReference type="PANTHER" id="PTHR31339">
    <property type="entry name" value="PECTIN LYASE-RELATED"/>
    <property type="match status" value="1"/>
</dbReference>
<dbReference type="InterPro" id="IPR012334">
    <property type="entry name" value="Pectin_lyas_fold"/>
</dbReference>
<accession>K1S123</accession>
<evidence type="ECO:0000313" key="1">
    <source>
        <dbReference type="EMBL" id="EKC49019.1"/>
    </source>
</evidence>
<sequence>MEKVTRPQFPANEVNLKDFGAIGDGSSLCTTAFAKAIDALTQKGGGKLIVPQGVWFTGPIVLKNNINLHLEKGAVILFSPDDALYPFIETSFEGLDTR</sequence>
<dbReference type="InterPro" id="IPR011050">
    <property type="entry name" value="Pectin_lyase_fold/virulence"/>
</dbReference>
<dbReference type="InterPro" id="IPR051801">
    <property type="entry name" value="GH28_Enzymes"/>
</dbReference>